<reference evidence="3 4" key="1">
    <citation type="journal article" date="2018" name="New Phytol.">
        <title>Phylogenomics of Endogonaceae and evolution of mycorrhizas within Mucoromycota.</title>
        <authorList>
            <person name="Chang Y."/>
            <person name="Desiro A."/>
            <person name="Na H."/>
            <person name="Sandor L."/>
            <person name="Lipzen A."/>
            <person name="Clum A."/>
            <person name="Barry K."/>
            <person name="Grigoriev I.V."/>
            <person name="Martin F.M."/>
            <person name="Stajich J.E."/>
            <person name="Smith M.E."/>
            <person name="Bonito G."/>
            <person name="Spatafora J.W."/>
        </authorList>
    </citation>
    <scope>NUCLEOTIDE SEQUENCE [LARGE SCALE GENOMIC DNA]</scope>
    <source>
        <strain evidence="3 4">AD002</strain>
    </source>
</reference>
<dbReference type="AlphaFoldDB" id="A0A433QVZ3"/>
<organism evidence="3 4">
    <name type="scientific">Jimgerdemannia flammicorona</name>
    <dbReference type="NCBI Taxonomy" id="994334"/>
    <lineage>
        <taxon>Eukaryota</taxon>
        <taxon>Fungi</taxon>
        <taxon>Fungi incertae sedis</taxon>
        <taxon>Mucoromycota</taxon>
        <taxon>Mucoromycotina</taxon>
        <taxon>Endogonomycetes</taxon>
        <taxon>Endogonales</taxon>
        <taxon>Endogonaceae</taxon>
        <taxon>Jimgerdemannia</taxon>
    </lineage>
</organism>
<evidence type="ECO:0000256" key="1">
    <source>
        <dbReference type="SAM" id="MobiDB-lite"/>
    </source>
</evidence>
<feature type="compositionally biased region" description="Basic residues" evidence="1">
    <location>
        <begin position="336"/>
        <end position="350"/>
    </location>
</feature>
<evidence type="ECO:0000313" key="3">
    <source>
        <dbReference type="EMBL" id="RUS33970.1"/>
    </source>
</evidence>
<dbReference type="InterPro" id="IPR001810">
    <property type="entry name" value="F-box_dom"/>
</dbReference>
<evidence type="ECO:0000313" key="4">
    <source>
        <dbReference type="Proteomes" id="UP000274822"/>
    </source>
</evidence>
<sequence length="385" mass="45240">MGPPCFHPFNDNYLPSEIIEQIVQYLPGHLLFELKDICVALSEPCRDCLFKYAYKLGLVPLCAPKFPLLEKVDNDPLGWRREAPWGMCSGLFACKRSVNNVYEHMALSVRDLFHIAGSKGNERGVREMWDVISVLHLDEEALFSQVVKDFHEVLDIGGKPSQIALWNAYIESEYYDRNVGFQINANFQIYINSLYNRYYVQYRGGSRPPFNERVETCLIGNDAIFRNIGRYRVMLARFWALRHQLFPFDYDENRVWFDRRRDMVEDLEKYEAVSAKPFVNECQRRMWCAKWKAERDGSDKPVEGVKKSLAEQKWEKRKEEVSKQLKIEQEREESRKKRIEQKKNQSKKKSTSTSTSVVEIKGESSKHKGKKKKNWVRPLKPTSDK</sequence>
<dbReference type="Proteomes" id="UP000274822">
    <property type="component" value="Unassembled WGS sequence"/>
</dbReference>
<protein>
    <recommendedName>
        <fullName evidence="2">F-box domain-containing protein</fullName>
    </recommendedName>
</protein>
<comment type="caution">
    <text evidence="3">The sequence shown here is derived from an EMBL/GenBank/DDBJ whole genome shotgun (WGS) entry which is preliminary data.</text>
</comment>
<feature type="region of interest" description="Disordered" evidence="1">
    <location>
        <begin position="313"/>
        <end position="385"/>
    </location>
</feature>
<evidence type="ECO:0000259" key="2">
    <source>
        <dbReference type="PROSITE" id="PS50181"/>
    </source>
</evidence>
<feature type="domain" description="F-box" evidence="2">
    <location>
        <begin position="8"/>
        <end position="53"/>
    </location>
</feature>
<proteinExistence type="predicted"/>
<gene>
    <name evidence="3" type="ORF">BC938DRAFT_483068</name>
</gene>
<name>A0A433QVZ3_9FUNG</name>
<dbReference type="EMBL" id="RBNJ01000817">
    <property type="protein sequence ID" value="RUS33970.1"/>
    <property type="molecule type" value="Genomic_DNA"/>
</dbReference>
<dbReference type="PROSITE" id="PS50181">
    <property type="entry name" value="FBOX"/>
    <property type="match status" value="1"/>
</dbReference>
<keyword evidence="4" id="KW-1185">Reference proteome</keyword>
<feature type="compositionally biased region" description="Basic and acidic residues" evidence="1">
    <location>
        <begin position="313"/>
        <end position="335"/>
    </location>
</feature>
<accession>A0A433QVZ3</accession>